<dbReference type="PANTHER" id="PTHR43591:SF24">
    <property type="entry name" value="2-METHOXY-6-POLYPRENYL-1,4-BENZOQUINOL METHYLASE, MITOCHONDRIAL"/>
    <property type="match status" value="1"/>
</dbReference>
<dbReference type="RefSeq" id="WP_105005016.1">
    <property type="nucleotide sequence ID" value="NZ_CP025012.1"/>
</dbReference>
<proteinExistence type="predicted"/>
<dbReference type="Proteomes" id="UP000238523">
    <property type="component" value="Chromosome"/>
</dbReference>
<evidence type="ECO:0000313" key="2">
    <source>
        <dbReference type="EMBL" id="AUW40883.1"/>
    </source>
</evidence>
<dbReference type="InterPro" id="IPR013216">
    <property type="entry name" value="Methyltransf_11"/>
</dbReference>
<dbReference type="EMBL" id="CP025012">
    <property type="protein sequence ID" value="AUW40883.1"/>
    <property type="molecule type" value="Genomic_DNA"/>
</dbReference>
<accession>A0A2K9YY10</accession>
<dbReference type="InterPro" id="IPR029063">
    <property type="entry name" value="SAM-dependent_MTases_sf"/>
</dbReference>
<evidence type="ECO:0000313" key="3">
    <source>
        <dbReference type="Proteomes" id="UP000238523"/>
    </source>
</evidence>
<gene>
    <name evidence="2" type="ORF">CUJ84_Chr000469</name>
</gene>
<dbReference type="Pfam" id="PF08241">
    <property type="entry name" value="Methyltransf_11"/>
    <property type="match status" value="1"/>
</dbReference>
<dbReference type="AlphaFoldDB" id="A0A2K9YY10"/>
<feature type="domain" description="Methyltransferase type 11" evidence="1">
    <location>
        <begin position="69"/>
        <end position="166"/>
    </location>
</feature>
<dbReference type="Gene3D" id="3.40.50.150">
    <property type="entry name" value="Vaccinia Virus protein VP39"/>
    <property type="match status" value="1"/>
</dbReference>
<name>A0A2K9YY10_RHILE</name>
<organism evidence="2 3">
    <name type="scientific">Rhizobium leguminosarum</name>
    <dbReference type="NCBI Taxonomy" id="384"/>
    <lineage>
        <taxon>Bacteria</taxon>
        <taxon>Pseudomonadati</taxon>
        <taxon>Pseudomonadota</taxon>
        <taxon>Alphaproteobacteria</taxon>
        <taxon>Hyphomicrobiales</taxon>
        <taxon>Rhizobiaceae</taxon>
        <taxon>Rhizobium/Agrobacterium group</taxon>
        <taxon>Rhizobium</taxon>
    </lineage>
</organism>
<protein>
    <recommendedName>
        <fullName evidence="1">Methyltransferase type 11 domain-containing protein</fullName>
    </recommendedName>
</protein>
<dbReference type="GO" id="GO:0008757">
    <property type="term" value="F:S-adenosylmethionine-dependent methyltransferase activity"/>
    <property type="evidence" value="ECO:0007669"/>
    <property type="project" value="InterPro"/>
</dbReference>
<dbReference type="PANTHER" id="PTHR43591">
    <property type="entry name" value="METHYLTRANSFERASE"/>
    <property type="match status" value="1"/>
</dbReference>
<dbReference type="SUPFAM" id="SSF53335">
    <property type="entry name" value="S-adenosyl-L-methionine-dependent methyltransferases"/>
    <property type="match status" value="1"/>
</dbReference>
<sequence>MIEKDRQFTHTWEEAINLLRATPEYQDLIYQAYLTSDLVENARRFAGSQEFSEVLKLIKTNRPNARAVLDCPGGNGIATYAFASNGFDVTTVEPDSSASVGRGAITHVLSETGSTAKIVEAFGENLPFTDNSFDIVYVRQGLHHAHNLDEMVCEYARVLRPGGLLLACREHVVDNYENSLQDFLSKQIDHQYYGGENAFMLVDYRNAIFKSGLQLKQEIEPYDSPINLHPNTPELLRKKIEESPQGILLMKFLPRMWVHRLGLWRLRRAKLAGRLYSFVAHKPVK</sequence>
<reference evidence="2 3" key="1">
    <citation type="submission" date="2017-11" db="EMBL/GenBank/DDBJ databases">
        <title>Complete genome of Rhizobium leguminosarum Norway, an ineffective micro-symbiont.</title>
        <authorList>
            <person name="Hoffrichter A."/>
            <person name="Liang J."/>
            <person name="Brachmann A."/>
            <person name="Marin M."/>
        </authorList>
    </citation>
    <scope>NUCLEOTIDE SEQUENCE [LARGE SCALE GENOMIC DNA]</scope>
    <source>
        <strain evidence="2 3">Norway</strain>
    </source>
</reference>
<dbReference type="CDD" id="cd02440">
    <property type="entry name" value="AdoMet_MTases"/>
    <property type="match status" value="1"/>
</dbReference>
<dbReference type="GO" id="GO:0008425">
    <property type="term" value="F:2-methoxy-6-polyprenyl-1,4-benzoquinol methyltransferase activity"/>
    <property type="evidence" value="ECO:0007669"/>
    <property type="project" value="TreeGrafter"/>
</dbReference>
<evidence type="ECO:0000259" key="1">
    <source>
        <dbReference type="Pfam" id="PF08241"/>
    </source>
</evidence>